<evidence type="ECO:0000256" key="1">
    <source>
        <dbReference type="SAM" id="Phobius"/>
    </source>
</evidence>
<reference evidence="3" key="1">
    <citation type="submission" date="2019-02" db="EMBL/GenBank/DDBJ databases">
        <title>Glaciihabitans arcticus sp. nov., a psychrotolerant bacterium isolated from polar soil.</title>
        <authorList>
            <person name="Dahal R.H."/>
        </authorList>
    </citation>
    <scope>NUCLEOTIDE SEQUENCE [LARGE SCALE GENOMIC DNA]</scope>
    <source>
        <strain evidence="3">RP-3-7</strain>
    </source>
</reference>
<dbReference type="Pfam" id="PF20315">
    <property type="entry name" value="DUF6611"/>
    <property type="match status" value="1"/>
</dbReference>
<dbReference type="EMBL" id="SISG01000001">
    <property type="protein sequence ID" value="TBN58361.1"/>
    <property type="molecule type" value="Genomic_DNA"/>
</dbReference>
<dbReference type="RefSeq" id="WP_130982482.1">
    <property type="nucleotide sequence ID" value="NZ_SISG01000001.1"/>
</dbReference>
<feature type="transmembrane region" description="Helical" evidence="1">
    <location>
        <begin position="83"/>
        <end position="101"/>
    </location>
</feature>
<evidence type="ECO:0000313" key="3">
    <source>
        <dbReference type="Proteomes" id="UP000294194"/>
    </source>
</evidence>
<evidence type="ECO:0000313" key="2">
    <source>
        <dbReference type="EMBL" id="TBN58361.1"/>
    </source>
</evidence>
<feature type="transmembrane region" description="Helical" evidence="1">
    <location>
        <begin position="61"/>
        <end position="77"/>
    </location>
</feature>
<name>A0A4Q9GUC9_9MICO</name>
<gene>
    <name evidence="2" type="ORF">EYE40_13700</name>
</gene>
<sequence>MSTLAHRFAEHIPRPERRRRRWGTLEVTSPVRYGWRTYRLTVYAPGTTAAERRLLALDRNAPLLVAGVALLLAVILRPDVPPLGILLVVPAGVFIVSAVRARARRLRQSTLVLVVAEVDANGTTEVLGDLSLRRDVAYSLRWMEHLRRAELITELEFQRRWAIEYERLAEGLAADKAGAS</sequence>
<organism evidence="2 3">
    <name type="scientific">Glaciihabitans arcticus</name>
    <dbReference type="NCBI Taxonomy" id="2668039"/>
    <lineage>
        <taxon>Bacteria</taxon>
        <taxon>Bacillati</taxon>
        <taxon>Actinomycetota</taxon>
        <taxon>Actinomycetes</taxon>
        <taxon>Micrococcales</taxon>
        <taxon>Microbacteriaceae</taxon>
        <taxon>Glaciihabitans</taxon>
    </lineage>
</organism>
<proteinExistence type="predicted"/>
<protein>
    <submittedName>
        <fullName evidence="2">Uncharacterized protein</fullName>
    </submittedName>
</protein>
<keyword evidence="1" id="KW-0812">Transmembrane</keyword>
<dbReference type="InterPro" id="IPR046719">
    <property type="entry name" value="DUF6611"/>
</dbReference>
<dbReference type="Proteomes" id="UP000294194">
    <property type="component" value="Unassembled WGS sequence"/>
</dbReference>
<dbReference type="AlphaFoldDB" id="A0A4Q9GUC9"/>
<keyword evidence="3" id="KW-1185">Reference proteome</keyword>
<keyword evidence="1" id="KW-0472">Membrane</keyword>
<keyword evidence="1" id="KW-1133">Transmembrane helix</keyword>
<accession>A0A4Q9GUC9</accession>
<comment type="caution">
    <text evidence="2">The sequence shown here is derived from an EMBL/GenBank/DDBJ whole genome shotgun (WGS) entry which is preliminary data.</text>
</comment>